<gene>
    <name evidence="1" type="ORF">N7498_010180</name>
</gene>
<accession>A0A9W9J6F3</accession>
<proteinExistence type="predicted"/>
<evidence type="ECO:0000313" key="2">
    <source>
        <dbReference type="Proteomes" id="UP001150904"/>
    </source>
</evidence>
<dbReference type="AlphaFoldDB" id="A0A9W9J6F3"/>
<comment type="caution">
    <text evidence="1">The sequence shown here is derived from an EMBL/GenBank/DDBJ whole genome shotgun (WGS) entry which is preliminary data.</text>
</comment>
<dbReference type="Proteomes" id="UP001150904">
    <property type="component" value="Unassembled WGS sequence"/>
</dbReference>
<organism evidence="1 2">
    <name type="scientific">Penicillium cinerascens</name>
    <dbReference type="NCBI Taxonomy" id="70096"/>
    <lineage>
        <taxon>Eukaryota</taxon>
        <taxon>Fungi</taxon>
        <taxon>Dikarya</taxon>
        <taxon>Ascomycota</taxon>
        <taxon>Pezizomycotina</taxon>
        <taxon>Eurotiomycetes</taxon>
        <taxon>Eurotiomycetidae</taxon>
        <taxon>Eurotiales</taxon>
        <taxon>Aspergillaceae</taxon>
        <taxon>Penicillium</taxon>
    </lineage>
</organism>
<keyword evidence="2" id="KW-1185">Reference proteome</keyword>
<protein>
    <submittedName>
        <fullName evidence="1">Uncharacterized protein</fullName>
    </submittedName>
</protein>
<reference evidence="1" key="1">
    <citation type="submission" date="2022-12" db="EMBL/GenBank/DDBJ databases">
        <authorList>
            <person name="Petersen C."/>
        </authorList>
    </citation>
    <scope>NUCLEOTIDE SEQUENCE</scope>
    <source>
        <strain evidence="1">IBT 15544</strain>
    </source>
</reference>
<dbReference type="RefSeq" id="XP_058304135.1">
    <property type="nucleotide sequence ID" value="XM_058457236.1"/>
</dbReference>
<evidence type="ECO:0000313" key="1">
    <source>
        <dbReference type="EMBL" id="KAJ5191195.1"/>
    </source>
</evidence>
<name>A0A9W9J6F3_9EURO</name>
<dbReference type="GeneID" id="83184537"/>
<dbReference type="EMBL" id="JAPQKR010000016">
    <property type="protein sequence ID" value="KAJ5191195.1"/>
    <property type="molecule type" value="Genomic_DNA"/>
</dbReference>
<reference evidence="1" key="2">
    <citation type="journal article" date="2023" name="IMA Fungus">
        <title>Comparative genomic study of the Penicillium genus elucidates a diverse pangenome and 15 lateral gene transfer events.</title>
        <authorList>
            <person name="Petersen C."/>
            <person name="Sorensen T."/>
            <person name="Nielsen M.R."/>
            <person name="Sondergaard T.E."/>
            <person name="Sorensen J.L."/>
            <person name="Fitzpatrick D.A."/>
            <person name="Frisvad J.C."/>
            <person name="Nielsen K.L."/>
        </authorList>
    </citation>
    <scope>NUCLEOTIDE SEQUENCE</scope>
    <source>
        <strain evidence="1">IBT 15544</strain>
    </source>
</reference>
<sequence>MSTQDISYGYLSDTHPDVYRNIGRSRDVRLWSLKSRAVPVSAPLVPGLVDTYAERSVLEGIL</sequence>